<keyword evidence="3" id="KW-0804">Transcription</keyword>
<dbReference type="PRINTS" id="PR00032">
    <property type="entry name" value="HTHARAC"/>
</dbReference>
<dbReference type="InterPro" id="IPR011051">
    <property type="entry name" value="RmlC_Cupin_sf"/>
</dbReference>
<name>A0ABZ0QIS4_9VIBR</name>
<proteinExistence type="predicted"/>
<dbReference type="Proteomes" id="UP001304071">
    <property type="component" value="Chromosome 2"/>
</dbReference>
<gene>
    <name evidence="5" type="ORF">R8Z52_20920</name>
</gene>
<dbReference type="Gene3D" id="1.10.10.60">
    <property type="entry name" value="Homeodomain-like"/>
    <property type="match status" value="2"/>
</dbReference>
<evidence type="ECO:0000256" key="2">
    <source>
        <dbReference type="ARBA" id="ARBA00023125"/>
    </source>
</evidence>
<dbReference type="InterPro" id="IPR020449">
    <property type="entry name" value="Tscrpt_reg_AraC-type_HTH"/>
</dbReference>
<keyword evidence="6" id="KW-1185">Reference proteome</keyword>
<dbReference type="PROSITE" id="PS01124">
    <property type="entry name" value="HTH_ARAC_FAMILY_2"/>
    <property type="match status" value="1"/>
</dbReference>
<dbReference type="Pfam" id="PF12833">
    <property type="entry name" value="HTH_18"/>
    <property type="match status" value="1"/>
</dbReference>
<organism evidence="5 6">
    <name type="scientific">Vibrio porteresiae DSM 19223</name>
    <dbReference type="NCBI Taxonomy" id="1123496"/>
    <lineage>
        <taxon>Bacteria</taxon>
        <taxon>Pseudomonadati</taxon>
        <taxon>Pseudomonadota</taxon>
        <taxon>Gammaproteobacteria</taxon>
        <taxon>Vibrionales</taxon>
        <taxon>Vibrionaceae</taxon>
        <taxon>Vibrio</taxon>
    </lineage>
</organism>
<protein>
    <submittedName>
        <fullName evidence="5">AraC family transcriptional regulator</fullName>
    </submittedName>
</protein>
<dbReference type="EMBL" id="CP138204">
    <property type="protein sequence ID" value="WPC75395.1"/>
    <property type="molecule type" value="Genomic_DNA"/>
</dbReference>
<evidence type="ECO:0000313" key="6">
    <source>
        <dbReference type="Proteomes" id="UP001304071"/>
    </source>
</evidence>
<dbReference type="InterPro" id="IPR014710">
    <property type="entry name" value="RmlC-like_jellyroll"/>
</dbReference>
<dbReference type="RefSeq" id="WP_261897380.1">
    <property type="nucleotide sequence ID" value="NZ_AP024896.1"/>
</dbReference>
<keyword evidence="1" id="KW-0805">Transcription regulation</keyword>
<dbReference type="Gene3D" id="2.60.120.10">
    <property type="entry name" value="Jelly Rolls"/>
    <property type="match status" value="1"/>
</dbReference>
<accession>A0ABZ0QIS4</accession>
<dbReference type="InterPro" id="IPR009057">
    <property type="entry name" value="Homeodomain-like_sf"/>
</dbReference>
<evidence type="ECO:0000256" key="3">
    <source>
        <dbReference type="ARBA" id="ARBA00023163"/>
    </source>
</evidence>
<evidence type="ECO:0000256" key="1">
    <source>
        <dbReference type="ARBA" id="ARBA00023015"/>
    </source>
</evidence>
<dbReference type="PANTHER" id="PTHR11019">
    <property type="entry name" value="HTH-TYPE TRANSCRIPTIONAL REGULATOR NIMR"/>
    <property type="match status" value="1"/>
</dbReference>
<dbReference type="SUPFAM" id="SSF46689">
    <property type="entry name" value="Homeodomain-like"/>
    <property type="match status" value="1"/>
</dbReference>
<sequence length="269" mass="30673">MLANELIKTLPERQFLTKAMLMTAGYLDDWHEHSWHQIVFPVKGLLQSNIDDICTVVPHNAMLFIPSDRIHKSEAITDTEFLAIYLNPNQSVDYPAQPKSCLVSPFIKELILLLFQQSSTSSSDSSITNLLTVLRDQIVIAPNYEIPLLIPRDKRLLAIFSQLKEQPDTSFTLKEWAKQVGASERTLSRLCANEFGQSFSLWRQHVRLVLSLQLLDSNLTVQDIALELGYGSDSAYIYAFKKMFNQTPSKYRNDSFGHRVMFNSLCPSN</sequence>
<dbReference type="PROSITE" id="PS00041">
    <property type="entry name" value="HTH_ARAC_FAMILY_1"/>
    <property type="match status" value="1"/>
</dbReference>
<keyword evidence="2" id="KW-0238">DNA-binding</keyword>
<dbReference type="SMART" id="SM00342">
    <property type="entry name" value="HTH_ARAC"/>
    <property type="match status" value="1"/>
</dbReference>
<dbReference type="PANTHER" id="PTHR11019:SF199">
    <property type="entry name" value="HTH-TYPE TRANSCRIPTIONAL REGULATOR NIMR"/>
    <property type="match status" value="1"/>
</dbReference>
<dbReference type="SUPFAM" id="SSF51182">
    <property type="entry name" value="RmlC-like cupins"/>
    <property type="match status" value="1"/>
</dbReference>
<dbReference type="InterPro" id="IPR018060">
    <property type="entry name" value="HTH_AraC"/>
</dbReference>
<evidence type="ECO:0000259" key="4">
    <source>
        <dbReference type="PROSITE" id="PS01124"/>
    </source>
</evidence>
<dbReference type="InterPro" id="IPR018062">
    <property type="entry name" value="HTH_AraC-typ_CS"/>
</dbReference>
<reference evidence="5 6" key="1">
    <citation type="submission" date="2023-11" db="EMBL/GenBank/DDBJ databases">
        <title>Plant-associative lifestyle of Vibrio porteresiae and its evolutionary dynamics.</title>
        <authorList>
            <person name="Rameshkumar N."/>
            <person name="Kirti K."/>
        </authorList>
    </citation>
    <scope>NUCLEOTIDE SEQUENCE [LARGE SCALE GENOMIC DNA]</scope>
    <source>
        <strain evidence="5 6">MSSRF30</strain>
    </source>
</reference>
<feature type="domain" description="HTH araC/xylS-type" evidence="4">
    <location>
        <begin position="154"/>
        <end position="254"/>
    </location>
</feature>
<evidence type="ECO:0000313" key="5">
    <source>
        <dbReference type="EMBL" id="WPC75395.1"/>
    </source>
</evidence>